<dbReference type="AlphaFoldDB" id="A0AAW2JH96"/>
<evidence type="ECO:0000313" key="1">
    <source>
        <dbReference type="EMBL" id="KAL0293283.1"/>
    </source>
</evidence>
<name>A0AAW2JH96_SESRA</name>
<gene>
    <name evidence="1" type="ORF">Sradi_6946200</name>
</gene>
<reference evidence="1" key="2">
    <citation type="journal article" date="2024" name="Plant">
        <title>Genomic evolution and insights into agronomic trait innovations of Sesamum species.</title>
        <authorList>
            <person name="Miao H."/>
            <person name="Wang L."/>
            <person name="Qu L."/>
            <person name="Liu H."/>
            <person name="Sun Y."/>
            <person name="Le M."/>
            <person name="Wang Q."/>
            <person name="Wei S."/>
            <person name="Zheng Y."/>
            <person name="Lin W."/>
            <person name="Duan Y."/>
            <person name="Cao H."/>
            <person name="Xiong S."/>
            <person name="Wang X."/>
            <person name="Wei L."/>
            <person name="Li C."/>
            <person name="Ma Q."/>
            <person name="Ju M."/>
            <person name="Zhao R."/>
            <person name="Li G."/>
            <person name="Mu C."/>
            <person name="Tian Q."/>
            <person name="Mei H."/>
            <person name="Zhang T."/>
            <person name="Gao T."/>
            <person name="Zhang H."/>
        </authorList>
    </citation>
    <scope>NUCLEOTIDE SEQUENCE</scope>
    <source>
        <strain evidence="1">G02</strain>
    </source>
</reference>
<reference evidence="1" key="1">
    <citation type="submission" date="2020-06" db="EMBL/GenBank/DDBJ databases">
        <authorList>
            <person name="Li T."/>
            <person name="Hu X."/>
            <person name="Zhang T."/>
            <person name="Song X."/>
            <person name="Zhang H."/>
            <person name="Dai N."/>
            <person name="Sheng W."/>
            <person name="Hou X."/>
            <person name="Wei L."/>
        </authorList>
    </citation>
    <scope>NUCLEOTIDE SEQUENCE</scope>
    <source>
        <strain evidence="1">G02</strain>
        <tissue evidence="1">Leaf</tissue>
    </source>
</reference>
<protein>
    <submittedName>
        <fullName evidence="1">Mitochondrial protein</fullName>
    </submittedName>
</protein>
<proteinExistence type="predicted"/>
<comment type="caution">
    <text evidence="1">The sequence shown here is derived from an EMBL/GenBank/DDBJ whole genome shotgun (WGS) entry which is preliminary data.</text>
</comment>
<dbReference type="EMBL" id="JACGWJ010000330">
    <property type="protein sequence ID" value="KAL0293283.1"/>
    <property type="molecule type" value="Genomic_DNA"/>
</dbReference>
<organism evidence="1">
    <name type="scientific">Sesamum radiatum</name>
    <name type="common">Black benniseed</name>
    <dbReference type="NCBI Taxonomy" id="300843"/>
    <lineage>
        <taxon>Eukaryota</taxon>
        <taxon>Viridiplantae</taxon>
        <taxon>Streptophyta</taxon>
        <taxon>Embryophyta</taxon>
        <taxon>Tracheophyta</taxon>
        <taxon>Spermatophyta</taxon>
        <taxon>Magnoliopsida</taxon>
        <taxon>eudicotyledons</taxon>
        <taxon>Gunneridae</taxon>
        <taxon>Pentapetalae</taxon>
        <taxon>asterids</taxon>
        <taxon>lamiids</taxon>
        <taxon>Lamiales</taxon>
        <taxon>Pedaliaceae</taxon>
        <taxon>Sesamum</taxon>
    </lineage>
</organism>
<sequence>MAWRKVCRAKDEGGLGFRNLKAFNQAMLAKQLWRIATRPDSLVSHLFKCKYFPDSDMFSAKIPPHASYAWRSLMESRTLIEVGSTNSIDSWDDLQINF</sequence>
<accession>A0AAW2JH96</accession>